<feature type="non-terminal residue" evidence="2">
    <location>
        <position position="1"/>
    </location>
</feature>
<protein>
    <submittedName>
        <fullName evidence="2">Uncharacterized protein</fullName>
    </submittedName>
</protein>
<evidence type="ECO:0000256" key="1">
    <source>
        <dbReference type="SAM" id="MobiDB-lite"/>
    </source>
</evidence>
<proteinExistence type="predicted"/>
<feature type="region of interest" description="Disordered" evidence="1">
    <location>
        <begin position="1"/>
        <end position="26"/>
    </location>
</feature>
<name>A0AAV5TX86_9BILA</name>
<gene>
    <name evidence="2" type="ORF">PENTCL1PPCAC_21040</name>
</gene>
<organism evidence="2 3">
    <name type="scientific">Pristionchus entomophagus</name>
    <dbReference type="NCBI Taxonomy" id="358040"/>
    <lineage>
        <taxon>Eukaryota</taxon>
        <taxon>Metazoa</taxon>
        <taxon>Ecdysozoa</taxon>
        <taxon>Nematoda</taxon>
        <taxon>Chromadorea</taxon>
        <taxon>Rhabditida</taxon>
        <taxon>Rhabditina</taxon>
        <taxon>Diplogasteromorpha</taxon>
        <taxon>Diplogasteroidea</taxon>
        <taxon>Neodiplogasteridae</taxon>
        <taxon>Pristionchus</taxon>
    </lineage>
</organism>
<accession>A0AAV5TX86</accession>
<keyword evidence="3" id="KW-1185">Reference proteome</keyword>
<dbReference type="Proteomes" id="UP001432027">
    <property type="component" value="Unassembled WGS sequence"/>
</dbReference>
<dbReference type="EMBL" id="BTSX01000005">
    <property type="protein sequence ID" value="GMS98865.1"/>
    <property type="molecule type" value="Genomic_DNA"/>
</dbReference>
<sequence length="65" mass="7794">QTSFAQQRKMAQLRKDAKLKNQSRSAPYETERWERIGRCISQQPRMISLSRCFTCDIVFRECQRP</sequence>
<evidence type="ECO:0000313" key="2">
    <source>
        <dbReference type="EMBL" id="GMS98865.1"/>
    </source>
</evidence>
<reference evidence="2" key="1">
    <citation type="submission" date="2023-10" db="EMBL/GenBank/DDBJ databases">
        <title>Genome assembly of Pristionchus species.</title>
        <authorList>
            <person name="Yoshida K."/>
            <person name="Sommer R.J."/>
        </authorList>
    </citation>
    <scope>NUCLEOTIDE SEQUENCE</scope>
    <source>
        <strain evidence="2">RS0144</strain>
    </source>
</reference>
<comment type="caution">
    <text evidence="2">The sequence shown here is derived from an EMBL/GenBank/DDBJ whole genome shotgun (WGS) entry which is preliminary data.</text>
</comment>
<evidence type="ECO:0000313" key="3">
    <source>
        <dbReference type="Proteomes" id="UP001432027"/>
    </source>
</evidence>
<dbReference type="AlphaFoldDB" id="A0AAV5TX86"/>